<feature type="signal peptide" evidence="2">
    <location>
        <begin position="1"/>
        <end position="18"/>
    </location>
</feature>
<protein>
    <recommendedName>
        <fullName evidence="5">Secreted protein</fullName>
    </recommendedName>
</protein>
<keyword evidence="2" id="KW-0732">Signal</keyword>
<dbReference type="RefSeq" id="WP_199384865.1">
    <property type="nucleotide sequence ID" value="NZ_JAEMHM010000011.1"/>
</dbReference>
<feature type="region of interest" description="Disordered" evidence="1">
    <location>
        <begin position="38"/>
        <end position="95"/>
    </location>
</feature>
<evidence type="ECO:0000256" key="2">
    <source>
        <dbReference type="SAM" id="SignalP"/>
    </source>
</evidence>
<name>A0A8J7LZ24_9BACT</name>
<evidence type="ECO:0000313" key="4">
    <source>
        <dbReference type="Proteomes" id="UP000636888"/>
    </source>
</evidence>
<dbReference type="Proteomes" id="UP000636888">
    <property type="component" value="Unassembled WGS sequence"/>
</dbReference>
<dbReference type="EMBL" id="JAEMHM010000011">
    <property type="protein sequence ID" value="MBJ6725977.1"/>
    <property type="molecule type" value="Genomic_DNA"/>
</dbReference>
<proteinExistence type="predicted"/>
<feature type="compositionally biased region" description="Polar residues" evidence="1">
    <location>
        <begin position="65"/>
        <end position="87"/>
    </location>
</feature>
<organism evidence="3 4">
    <name type="scientific">Geomesophilobacter sediminis</name>
    <dbReference type="NCBI Taxonomy" id="2798584"/>
    <lineage>
        <taxon>Bacteria</taxon>
        <taxon>Pseudomonadati</taxon>
        <taxon>Thermodesulfobacteriota</taxon>
        <taxon>Desulfuromonadia</taxon>
        <taxon>Geobacterales</taxon>
        <taxon>Geobacteraceae</taxon>
        <taxon>Geomesophilobacter</taxon>
    </lineage>
</organism>
<sequence length="95" mass="10049">MKKLILIVIVLLPGLVGAASDCRVVDFQDHYEAVCDGEAASTPAPQPATVTAAPVPELPPPPPVQASTPSFPETERVTVQTSRSAGSYRQRKTSH</sequence>
<dbReference type="AlphaFoldDB" id="A0A8J7LZ24"/>
<feature type="chain" id="PRO_5035270596" description="Secreted protein" evidence="2">
    <location>
        <begin position="19"/>
        <end position="95"/>
    </location>
</feature>
<gene>
    <name evidence="3" type="ORF">JFN93_14765</name>
</gene>
<feature type="compositionally biased region" description="Low complexity" evidence="1">
    <location>
        <begin position="38"/>
        <end position="55"/>
    </location>
</feature>
<keyword evidence="4" id="KW-1185">Reference proteome</keyword>
<comment type="caution">
    <text evidence="3">The sequence shown here is derived from an EMBL/GenBank/DDBJ whole genome shotgun (WGS) entry which is preliminary data.</text>
</comment>
<evidence type="ECO:0008006" key="5">
    <source>
        <dbReference type="Google" id="ProtNLM"/>
    </source>
</evidence>
<evidence type="ECO:0000256" key="1">
    <source>
        <dbReference type="SAM" id="MobiDB-lite"/>
    </source>
</evidence>
<reference evidence="3" key="1">
    <citation type="submission" date="2020-12" db="EMBL/GenBank/DDBJ databases">
        <title>Geomonas sp. Red875, isolated from river sediment.</title>
        <authorList>
            <person name="Xu Z."/>
            <person name="Zhang Z."/>
            <person name="Masuda Y."/>
            <person name="Itoh H."/>
            <person name="Senoo K."/>
        </authorList>
    </citation>
    <scope>NUCLEOTIDE SEQUENCE</scope>
    <source>
        <strain evidence="3">Red875</strain>
    </source>
</reference>
<accession>A0A8J7LZ24</accession>
<evidence type="ECO:0000313" key="3">
    <source>
        <dbReference type="EMBL" id="MBJ6725977.1"/>
    </source>
</evidence>